<feature type="non-terminal residue" evidence="1">
    <location>
        <position position="35"/>
    </location>
</feature>
<keyword evidence="4" id="KW-1185">Reference proteome</keyword>
<dbReference type="OrthoDB" id="5981855at2759"/>
<dbReference type="Proteomes" id="UP000285301">
    <property type="component" value="Unassembled WGS sequence"/>
</dbReference>
<protein>
    <submittedName>
        <fullName evidence="1">Uncharacterized protein</fullName>
    </submittedName>
</protein>
<comment type="caution">
    <text evidence="1">The sequence shown here is derived from an EMBL/GenBank/DDBJ whole genome shotgun (WGS) entry which is preliminary data.</text>
</comment>
<proteinExistence type="predicted"/>
<evidence type="ECO:0000313" key="4">
    <source>
        <dbReference type="Proteomes" id="UP000285301"/>
    </source>
</evidence>
<sequence length="35" mass="4046">MAITYTIMAYVLWSSKQIGERTSRQEEGIAQKKKV</sequence>
<reference evidence="1" key="2">
    <citation type="submission" date="2018-11" db="EMBL/GenBank/DDBJ databases">
        <title>Trombidioid mite genomics.</title>
        <authorList>
            <person name="Dong X."/>
        </authorList>
    </citation>
    <scope>NUCLEOTIDE SEQUENCE</scope>
    <source>
        <strain evidence="1">UoL-WK</strain>
    </source>
</reference>
<reference evidence="1 4" key="1">
    <citation type="journal article" date="2018" name="Gigascience">
        <title>Genomes of trombidid mites reveal novel predicted allergens and laterally-transferred genes associated with secondary metabolism.</title>
        <authorList>
            <person name="Dong X."/>
            <person name="Chaisiri K."/>
            <person name="Xia D."/>
            <person name="Armstrong S.D."/>
            <person name="Fang Y."/>
            <person name="Donnelly M.J."/>
            <person name="Kadowaki T."/>
            <person name="McGarry J.W."/>
            <person name="Darby A.C."/>
            <person name="Makepeace B.L."/>
        </authorList>
    </citation>
    <scope>NUCLEOTIDE SEQUENCE [LARGE SCALE GENOMIC DNA]</scope>
    <source>
        <strain evidence="1">UoL-WK</strain>
    </source>
</reference>
<evidence type="ECO:0000313" key="3">
    <source>
        <dbReference type="EMBL" id="RWS02931.1"/>
    </source>
</evidence>
<accession>A0A3S3NGI0</accession>
<dbReference type="EMBL" id="NCKU01007044">
    <property type="protein sequence ID" value="RWS02931.1"/>
    <property type="molecule type" value="Genomic_DNA"/>
</dbReference>
<name>A0A3S3NGI0_9ACAR</name>
<evidence type="ECO:0000313" key="1">
    <source>
        <dbReference type="EMBL" id="RWS02223.1"/>
    </source>
</evidence>
<evidence type="ECO:0000313" key="2">
    <source>
        <dbReference type="EMBL" id="RWS02246.1"/>
    </source>
</evidence>
<gene>
    <name evidence="2" type="ORF">B4U79_07320</name>
    <name evidence="3" type="ORF">B4U79_13943</name>
    <name evidence="1" type="ORF">B4U79_15581</name>
</gene>
<dbReference type="AlphaFoldDB" id="A0A3S3NGI0"/>
<dbReference type="EMBL" id="NCKU01007994">
    <property type="protein sequence ID" value="RWS02223.1"/>
    <property type="molecule type" value="Genomic_DNA"/>
</dbReference>
<dbReference type="EMBL" id="NCKU01007958">
    <property type="protein sequence ID" value="RWS02246.1"/>
    <property type="molecule type" value="Genomic_DNA"/>
</dbReference>
<organism evidence="1 4">
    <name type="scientific">Dinothrombium tinctorium</name>
    <dbReference type="NCBI Taxonomy" id="1965070"/>
    <lineage>
        <taxon>Eukaryota</taxon>
        <taxon>Metazoa</taxon>
        <taxon>Ecdysozoa</taxon>
        <taxon>Arthropoda</taxon>
        <taxon>Chelicerata</taxon>
        <taxon>Arachnida</taxon>
        <taxon>Acari</taxon>
        <taxon>Acariformes</taxon>
        <taxon>Trombidiformes</taxon>
        <taxon>Prostigmata</taxon>
        <taxon>Anystina</taxon>
        <taxon>Parasitengona</taxon>
        <taxon>Trombidioidea</taxon>
        <taxon>Trombidiidae</taxon>
        <taxon>Dinothrombium</taxon>
    </lineage>
</organism>